<dbReference type="NCBIfam" id="TIGR00689">
    <property type="entry name" value="rpiB_lacA_lacB"/>
    <property type="match status" value="1"/>
</dbReference>
<evidence type="ECO:0000313" key="2">
    <source>
        <dbReference type="EMBL" id="TQL48411.1"/>
    </source>
</evidence>
<sequence length="168" mass="17478">MRIHLAADHAGYQLGRALEASLSASGHDVLWHGAAAYDEGDDYPPFAIAVAHAVIEDEDAGVEARGVVVGATGAGENIAANKVNGARAVTGLSIDFVTAARLRVDANIVTLGVDFVDEALATSLVATLVDAPFGVETGDVRRIMNTAEYENAGTIEGWNAQEFDNIAD</sequence>
<comment type="caution">
    <text evidence="2">The sequence shown here is derived from an EMBL/GenBank/DDBJ whole genome shotgun (WGS) entry which is preliminary data.</text>
</comment>
<organism evidence="2 3">
    <name type="scientific">Homoserinimonas aerilata</name>
    <dbReference type="NCBI Taxonomy" id="1162970"/>
    <lineage>
        <taxon>Bacteria</taxon>
        <taxon>Bacillati</taxon>
        <taxon>Actinomycetota</taxon>
        <taxon>Actinomycetes</taxon>
        <taxon>Micrococcales</taxon>
        <taxon>Microbacteriaceae</taxon>
        <taxon>Homoserinimonas</taxon>
    </lineage>
</organism>
<dbReference type="OrthoDB" id="5068590at2"/>
<dbReference type="SUPFAM" id="SSF89623">
    <property type="entry name" value="Ribose/Galactose isomerase RpiB/AlsB"/>
    <property type="match status" value="1"/>
</dbReference>
<dbReference type="Proteomes" id="UP000317998">
    <property type="component" value="Unassembled WGS sequence"/>
</dbReference>
<dbReference type="GO" id="GO:0019316">
    <property type="term" value="P:D-allose catabolic process"/>
    <property type="evidence" value="ECO:0007669"/>
    <property type="project" value="TreeGrafter"/>
</dbReference>
<comment type="similarity">
    <text evidence="1">Belongs to the LacAB/RpiB family.</text>
</comment>
<evidence type="ECO:0000256" key="1">
    <source>
        <dbReference type="ARBA" id="ARBA00008754"/>
    </source>
</evidence>
<name>A0A542YK24_9MICO</name>
<dbReference type="PIRSF" id="PIRSF005384">
    <property type="entry name" value="RpiB_LacA_B"/>
    <property type="match status" value="1"/>
</dbReference>
<evidence type="ECO:0000313" key="3">
    <source>
        <dbReference type="Proteomes" id="UP000317998"/>
    </source>
</evidence>
<dbReference type="GO" id="GO:0004751">
    <property type="term" value="F:ribose-5-phosphate isomerase activity"/>
    <property type="evidence" value="ECO:0007669"/>
    <property type="project" value="TreeGrafter"/>
</dbReference>
<dbReference type="InterPro" id="IPR036569">
    <property type="entry name" value="RpiB_LacA_LacB_sf"/>
</dbReference>
<dbReference type="PANTHER" id="PTHR30345:SF0">
    <property type="entry name" value="DNA DAMAGE-REPAIR_TOLERATION PROTEIN DRT102"/>
    <property type="match status" value="1"/>
</dbReference>
<gene>
    <name evidence="2" type="ORF">FB562_1505</name>
</gene>
<dbReference type="EMBL" id="VFOM01000001">
    <property type="protein sequence ID" value="TQL48411.1"/>
    <property type="molecule type" value="Genomic_DNA"/>
</dbReference>
<dbReference type="GO" id="GO:0009052">
    <property type="term" value="P:pentose-phosphate shunt, non-oxidative branch"/>
    <property type="evidence" value="ECO:0007669"/>
    <property type="project" value="TreeGrafter"/>
</dbReference>
<dbReference type="AlphaFoldDB" id="A0A542YK24"/>
<dbReference type="InterPro" id="IPR003500">
    <property type="entry name" value="RpiB_LacA_LacB"/>
</dbReference>
<accession>A0A542YK24</accession>
<keyword evidence="3" id="KW-1185">Reference proteome</keyword>
<dbReference type="PANTHER" id="PTHR30345">
    <property type="entry name" value="RIBOSE-5-PHOSPHATE ISOMERASE B"/>
    <property type="match status" value="1"/>
</dbReference>
<protein>
    <submittedName>
        <fullName evidence="2">Ribose 5-phosphate isomerase B</fullName>
    </submittedName>
</protein>
<keyword evidence="2" id="KW-0413">Isomerase</keyword>
<proteinExistence type="inferred from homology"/>
<dbReference type="RefSeq" id="WP_141880518.1">
    <property type="nucleotide sequence ID" value="NZ_VFOM01000001.1"/>
</dbReference>
<reference evidence="2 3" key="1">
    <citation type="submission" date="2019-06" db="EMBL/GenBank/DDBJ databases">
        <title>Sequencing the genomes of 1000 actinobacteria strains.</title>
        <authorList>
            <person name="Klenk H.-P."/>
        </authorList>
    </citation>
    <scope>NUCLEOTIDE SEQUENCE [LARGE SCALE GENOMIC DNA]</scope>
    <source>
        <strain evidence="2 3">DSM 26477</strain>
    </source>
</reference>
<dbReference type="Pfam" id="PF02502">
    <property type="entry name" value="LacAB_rpiB"/>
    <property type="match status" value="1"/>
</dbReference>
<dbReference type="Gene3D" id="3.40.1400.10">
    <property type="entry name" value="Sugar-phosphate isomerase, RpiB/LacA/LacB"/>
    <property type="match status" value="1"/>
</dbReference>